<keyword evidence="6" id="KW-1185">Reference proteome</keyword>
<dbReference type="InterPro" id="IPR000524">
    <property type="entry name" value="Tscrpt_reg_HTH_GntR"/>
</dbReference>
<dbReference type="Proteomes" id="UP000590740">
    <property type="component" value="Unassembled WGS sequence"/>
</dbReference>
<proteinExistence type="predicted"/>
<dbReference type="PRINTS" id="PR00035">
    <property type="entry name" value="HTHGNTR"/>
</dbReference>
<dbReference type="PANTHER" id="PTHR43537">
    <property type="entry name" value="TRANSCRIPTIONAL REGULATOR, GNTR FAMILY"/>
    <property type="match status" value="1"/>
</dbReference>
<dbReference type="PANTHER" id="PTHR43537:SF5">
    <property type="entry name" value="UXU OPERON TRANSCRIPTIONAL REGULATOR"/>
    <property type="match status" value="1"/>
</dbReference>
<dbReference type="GO" id="GO:0003700">
    <property type="term" value="F:DNA-binding transcription factor activity"/>
    <property type="evidence" value="ECO:0007669"/>
    <property type="project" value="InterPro"/>
</dbReference>
<dbReference type="AlphaFoldDB" id="A0A7W8DMF6"/>
<evidence type="ECO:0000313" key="6">
    <source>
        <dbReference type="Proteomes" id="UP000590740"/>
    </source>
</evidence>
<organism evidence="5 6">
    <name type="scientific">Prosthecobacter vanneervenii</name>
    <dbReference type="NCBI Taxonomy" id="48466"/>
    <lineage>
        <taxon>Bacteria</taxon>
        <taxon>Pseudomonadati</taxon>
        <taxon>Verrucomicrobiota</taxon>
        <taxon>Verrucomicrobiia</taxon>
        <taxon>Verrucomicrobiales</taxon>
        <taxon>Verrucomicrobiaceae</taxon>
        <taxon>Prosthecobacter</taxon>
    </lineage>
</organism>
<dbReference type="SMART" id="SM00895">
    <property type="entry name" value="FCD"/>
    <property type="match status" value="1"/>
</dbReference>
<keyword evidence="2" id="KW-0238">DNA-binding</keyword>
<dbReference type="CDD" id="cd07377">
    <property type="entry name" value="WHTH_GntR"/>
    <property type="match status" value="1"/>
</dbReference>
<dbReference type="Pfam" id="PF07729">
    <property type="entry name" value="FCD"/>
    <property type="match status" value="1"/>
</dbReference>
<dbReference type="PROSITE" id="PS50949">
    <property type="entry name" value="HTH_GNTR"/>
    <property type="match status" value="1"/>
</dbReference>
<protein>
    <submittedName>
        <fullName evidence="5">GntR family transcriptional repressor for pyruvate dehydrogenase complex</fullName>
    </submittedName>
</protein>
<evidence type="ECO:0000313" key="5">
    <source>
        <dbReference type="EMBL" id="MBB5034896.1"/>
    </source>
</evidence>
<name>A0A7W8DMF6_9BACT</name>
<dbReference type="Gene3D" id="1.20.120.530">
    <property type="entry name" value="GntR ligand-binding domain-like"/>
    <property type="match status" value="1"/>
</dbReference>
<dbReference type="EMBL" id="JACHIG010000012">
    <property type="protein sequence ID" value="MBB5034896.1"/>
    <property type="molecule type" value="Genomic_DNA"/>
</dbReference>
<evidence type="ECO:0000256" key="3">
    <source>
        <dbReference type="ARBA" id="ARBA00023163"/>
    </source>
</evidence>
<dbReference type="InterPro" id="IPR008920">
    <property type="entry name" value="TF_FadR/GntR_C"/>
</dbReference>
<dbReference type="SUPFAM" id="SSF48008">
    <property type="entry name" value="GntR ligand-binding domain-like"/>
    <property type="match status" value="1"/>
</dbReference>
<dbReference type="InterPro" id="IPR036390">
    <property type="entry name" value="WH_DNA-bd_sf"/>
</dbReference>
<comment type="caution">
    <text evidence="5">The sequence shown here is derived from an EMBL/GenBank/DDBJ whole genome shotgun (WGS) entry which is preliminary data.</text>
</comment>
<keyword evidence="1" id="KW-0805">Transcription regulation</keyword>
<sequence>MIISPLKSAPSLVEQVCSRLALQLRDEAEAGDGKLPPERQMAESLGVSRTVLREATKRLELQGLLEIRHGSGIRAVNRLHKPLSSSVAILLPEAAERLRQLIEARAAIEPEIARQAALKAKAADVKQLRIVHERLVAAETHDDEVEADIDFHRTLARIGGNEILKLMLESLADLGRESRRVTIGNVGRQRAIDHHAAILNAVAAHDADAAAVAMKHHMEEAARDLTGAKPKAKR</sequence>
<evidence type="ECO:0000256" key="1">
    <source>
        <dbReference type="ARBA" id="ARBA00023015"/>
    </source>
</evidence>
<reference evidence="5 6" key="1">
    <citation type="submission" date="2020-08" db="EMBL/GenBank/DDBJ databases">
        <title>Genomic Encyclopedia of Type Strains, Phase IV (KMG-IV): sequencing the most valuable type-strain genomes for metagenomic binning, comparative biology and taxonomic classification.</title>
        <authorList>
            <person name="Goeker M."/>
        </authorList>
    </citation>
    <scope>NUCLEOTIDE SEQUENCE [LARGE SCALE GENOMIC DNA]</scope>
    <source>
        <strain evidence="5 6">DSM 12252</strain>
    </source>
</reference>
<dbReference type="SMART" id="SM00345">
    <property type="entry name" value="HTH_GNTR"/>
    <property type="match status" value="1"/>
</dbReference>
<evidence type="ECO:0000259" key="4">
    <source>
        <dbReference type="PROSITE" id="PS50949"/>
    </source>
</evidence>
<dbReference type="Pfam" id="PF00392">
    <property type="entry name" value="GntR"/>
    <property type="match status" value="1"/>
</dbReference>
<dbReference type="RefSeq" id="WP_184343141.1">
    <property type="nucleotide sequence ID" value="NZ_JACHIG010000012.1"/>
</dbReference>
<feature type="domain" description="HTH gntR-type" evidence="4">
    <location>
        <begin position="10"/>
        <end position="78"/>
    </location>
</feature>
<dbReference type="InterPro" id="IPR036388">
    <property type="entry name" value="WH-like_DNA-bd_sf"/>
</dbReference>
<gene>
    <name evidence="5" type="ORF">HNQ65_004504</name>
</gene>
<dbReference type="InterPro" id="IPR011711">
    <property type="entry name" value="GntR_C"/>
</dbReference>
<accession>A0A7W8DMF6</accession>
<keyword evidence="5" id="KW-0670">Pyruvate</keyword>
<dbReference type="SUPFAM" id="SSF46785">
    <property type="entry name" value="Winged helix' DNA-binding domain"/>
    <property type="match status" value="1"/>
</dbReference>
<dbReference type="GO" id="GO:0003677">
    <property type="term" value="F:DNA binding"/>
    <property type="evidence" value="ECO:0007669"/>
    <property type="project" value="UniProtKB-KW"/>
</dbReference>
<keyword evidence="3" id="KW-0804">Transcription</keyword>
<dbReference type="Gene3D" id="1.10.10.10">
    <property type="entry name" value="Winged helix-like DNA-binding domain superfamily/Winged helix DNA-binding domain"/>
    <property type="match status" value="1"/>
</dbReference>
<evidence type="ECO:0000256" key="2">
    <source>
        <dbReference type="ARBA" id="ARBA00023125"/>
    </source>
</evidence>